<evidence type="ECO:0000256" key="3">
    <source>
        <dbReference type="ARBA" id="ARBA00023122"/>
    </source>
</evidence>
<evidence type="ECO:0000256" key="1">
    <source>
        <dbReference type="ARBA" id="ARBA00008165"/>
    </source>
</evidence>
<sequence>MENNFDIKSFARKTILEEAKAVEQIANYIDDEFADIAMLLYSCKGRVIVSGIGKSAIIASKIVATMNSTGTPSIFMHAADAIHGDLGLIQPNDIIIILSKSGNTPEIKVLVPLIRNLGNKIIALVSSTDSYLALNADYVLKATVEKEACPNNLAPTSSTTAQLVLGDALAMTLIKLRGFTSNDFARFHPGGSLGKKLYMRVADVISPEVPKVSLDEKIRSIIMEISSKRLGATAVVNEDQSLAGIITDGDLRRMLEKGTNVEKLQAKDIMTINPKTIDINELAINAFDKMEKNKITQLAVIQNGKYAGMVHIHDILREGIA</sequence>
<dbReference type="InterPro" id="IPR046348">
    <property type="entry name" value="SIS_dom_sf"/>
</dbReference>
<evidence type="ECO:0000313" key="10">
    <source>
        <dbReference type="EMBL" id="TCN73173.1"/>
    </source>
</evidence>
<dbReference type="AlphaFoldDB" id="A0A4R2EZU6"/>
<dbReference type="Gene3D" id="3.10.580.10">
    <property type="entry name" value="CBS-domain"/>
    <property type="match status" value="1"/>
</dbReference>
<organism evidence="10 11">
    <name type="scientific">Acetobacteroides hydrogenigenes</name>
    <dbReference type="NCBI Taxonomy" id="979970"/>
    <lineage>
        <taxon>Bacteria</taxon>
        <taxon>Pseudomonadati</taxon>
        <taxon>Bacteroidota</taxon>
        <taxon>Bacteroidia</taxon>
        <taxon>Bacteroidales</taxon>
        <taxon>Rikenellaceae</taxon>
        <taxon>Acetobacteroides</taxon>
    </lineage>
</organism>
<evidence type="ECO:0000259" key="9">
    <source>
        <dbReference type="PROSITE" id="PS51464"/>
    </source>
</evidence>
<dbReference type="OrthoDB" id="9762536at2"/>
<dbReference type="PANTHER" id="PTHR42745">
    <property type="match status" value="1"/>
</dbReference>
<keyword evidence="11" id="KW-1185">Reference proteome</keyword>
<keyword evidence="2" id="KW-0677">Repeat</keyword>
<evidence type="ECO:0000256" key="4">
    <source>
        <dbReference type="PIRNR" id="PIRNR004692"/>
    </source>
</evidence>
<protein>
    <submittedName>
        <fullName evidence="10">Arabinose-5-phosphate isomerase</fullName>
    </submittedName>
</protein>
<dbReference type="GO" id="GO:0097367">
    <property type="term" value="F:carbohydrate derivative binding"/>
    <property type="evidence" value="ECO:0007669"/>
    <property type="project" value="InterPro"/>
</dbReference>
<dbReference type="CDD" id="cd05014">
    <property type="entry name" value="SIS_Kpsf"/>
    <property type="match status" value="1"/>
</dbReference>
<proteinExistence type="inferred from homology"/>
<feature type="site" description="Catalytically relevant" evidence="6">
    <location>
        <position position="147"/>
    </location>
</feature>
<dbReference type="GO" id="GO:0019146">
    <property type="term" value="F:arabinose-5-phosphate isomerase activity"/>
    <property type="evidence" value="ECO:0007669"/>
    <property type="project" value="UniProtKB-ARBA"/>
</dbReference>
<dbReference type="RefSeq" id="WP_131837949.1">
    <property type="nucleotide sequence ID" value="NZ_SLWB01000001.1"/>
</dbReference>
<gene>
    <name evidence="10" type="ORF">CLV25_101392</name>
</gene>
<feature type="site" description="Catalytically relevant" evidence="6">
    <location>
        <position position="188"/>
    </location>
</feature>
<dbReference type="SMART" id="SM00116">
    <property type="entry name" value="CBS"/>
    <property type="match status" value="2"/>
</dbReference>
<name>A0A4R2EZU6_9BACT</name>
<dbReference type="PROSITE" id="PS51464">
    <property type="entry name" value="SIS"/>
    <property type="match status" value="1"/>
</dbReference>
<dbReference type="InterPro" id="IPR046342">
    <property type="entry name" value="CBS_dom_sf"/>
</dbReference>
<evidence type="ECO:0000256" key="2">
    <source>
        <dbReference type="ARBA" id="ARBA00022737"/>
    </source>
</evidence>
<dbReference type="CDD" id="cd04604">
    <property type="entry name" value="CBS_pair_SIS_assoc"/>
    <property type="match status" value="1"/>
</dbReference>
<feature type="domain" description="SIS" evidence="9">
    <location>
        <begin position="36"/>
        <end position="179"/>
    </location>
</feature>
<dbReference type="Pfam" id="PF01380">
    <property type="entry name" value="SIS"/>
    <property type="match status" value="1"/>
</dbReference>
<keyword evidence="5" id="KW-0479">Metal-binding</keyword>
<evidence type="ECO:0000313" key="11">
    <source>
        <dbReference type="Proteomes" id="UP000294830"/>
    </source>
</evidence>
<dbReference type="EMBL" id="SLWB01000001">
    <property type="protein sequence ID" value="TCN73173.1"/>
    <property type="molecule type" value="Genomic_DNA"/>
</dbReference>
<evidence type="ECO:0000256" key="5">
    <source>
        <dbReference type="PIRSR" id="PIRSR004692-2"/>
    </source>
</evidence>
<dbReference type="NCBIfam" id="TIGR00393">
    <property type="entry name" value="kpsF"/>
    <property type="match status" value="1"/>
</dbReference>
<keyword evidence="3 7" id="KW-0129">CBS domain</keyword>
<feature type="site" description="Catalytically relevant" evidence="6">
    <location>
        <position position="54"/>
    </location>
</feature>
<dbReference type="InterPro" id="IPR004800">
    <property type="entry name" value="KdsD/KpsF-type"/>
</dbReference>
<feature type="binding site" evidence="5">
    <location>
        <position position="77"/>
    </location>
    <ligand>
        <name>Zn(2+)</name>
        <dbReference type="ChEBI" id="CHEBI:29105"/>
    </ligand>
</feature>
<evidence type="ECO:0000256" key="7">
    <source>
        <dbReference type="PROSITE-ProRule" id="PRU00703"/>
    </source>
</evidence>
<dbReference type="PROSITE" id="PS51371">
    <property type="entry name" value="CBS"/>
    <property type="match status" value="2"/>
</dbReference>
<dbReference type="InterPro" id="IPR050986">
    <property type="entry name" value="GutQ/KpsF_isomerases"/>
</dbReference>
<dbReference type="SUPFAM" id="SSF53697">
    <property type="entry name" value="SIS domain"/>
    <property type="match status" value="1"/>
</dbReference>
<dbReference type="Proteomes" id="UP000294830">
    <property type="component" value="Unassembled WGS sequence"/>
</dbReference>
<dbReference type="FunFam" id="3.40.50.10490:FF:000011">
    <property type="entry name" value="Arabinose 5-phosphate isomerase"/>
    <property type="match status" value="1"/>
</dbReference>
<feature type="domain" description="CBS" evidence="8">
    <location>
        <begin position="270"/>
        <end position="321"/>
    </location>
</feature>
<dbReference type="InterPro" id="IPR035474">
    <property type="entry name" value="SIS_Kpsf"/>
</dbReference>
<dbReference type="Pfam" id="PF00571">
    <property type="entry name" value="CBS"/>
    <property type="match status" value="2"/>
</dbReference>
<dbReference type="GO" id="GO:1901135">
    <property type="term" value="P:carbohydrate derivative metabolic process"/>
    <property type="evidence" value="ECO:0007669"/>
    <property type="project" value="InterPro"/>
</dbReference>
<dbReference type="PANTHER" id="PTHR42745:SF1">
    <property type="entry name" value="ARABINOSE 5-PHOSPHATE ISOMERASE KDSD"/>
    <property type="match status" value="1"/>
</dbReference>
<comment type="caution">
    <text evidence="10">The sequence shown here is derived from an EMBL/GenBank/DDBJ whole genome shotgun (WGS) entry which is preliminary data.</text>
</comment>
<reference evidence="10 11" key="1">
    <citation type="submission" date="2019-03" db="EMBL/GenBank/DDBJ databases">
        <title>Genomic Encyclopedia of Archaeal and Bacterial Type Strains, Phase II (KMG-II): from individual species to whole genera.</title>
        <authorList>
            <person name="Goeker M."/>
        </authorList>
    </citation>
    <scope>NUCLEOTIDE SEQUENCE [LARGE SCALE GENOMIC DNA]</scope>
    <source>
        <strain evidence="10 11">RL-C</strain>
    </source>
</reference>
<dbReference type="Gene3D" id="3.40.50.10490">
    <property type="entry name" value="Glucose-6-phosphate isomerase like protein, domain 1"/>
    <property type="match status" value="1"/>
</dbReference>
<dbReference type="InterPro" id="IPR001347">
    <property type="entry name" value="SIS_dom"/>
</dbReference>
<evidence type="ECO:0000256" key="6">
    <source>
        <dbReference type="PIRSR" id="PIRSR004692-3"/>
    </source>
</evidence>
<evidence type="ECO:0000259" key="8">
    <source>
        <dbReference type="PROSITE" id="PS51371"/>
    </source>
</evidence>
<keyword evidence="10" id="KW-0413">Isomerase</keyword>
<accession>A0A4R2EZU6</accession>
<dbReference type="GO" id="GO:0046872">
    <property type="term" value="F:metal ion binding"/>
    <property type="evidence" value="ECO:0007669"/>
    <property type="project" value="UniProtKB-KW"/>
</dbReference>
<dbReference type="InterPro" id="IPR000644">
    <property type="entry name" value="CBS_dom"/>
</dbReference>
<feature type="site" description="Catalytically relevant" evidence="6">
    <location>
        <position position="106"/>
    </location>
</feature>
<dbReference type="PIRSF" id="PIRSF004692">
    <property type="entry name" value="KdsD_KpsF"/>
    <property type="match status" value="1"/>
</dbReference>
<comment type="similarity">
    <text evidence="1 4">Belongs to the SIS family. GutQ/KpsF subfamily.</text>
</comment>
<dbReference type="GO" id="GO:0005975">
    <property type="term" value="P:carbohydrate metabolic process"/>
    <property type="evidence" value="ECO:0007669"/>
    <property type="project" value="InterPro"/>
</dbReference>
<keyword evidence="5" id="KW-0862">Zinc</keyword>
<feature type="domain" description="CBS" evidence="8">
    <location>
        <begin position="205"/>
        <end position="262"/>
    </location>
</feature>